<keyword evidence="3" id="KW-1185">Reference proteome</keyword>
<dbReference type="SUPFAM" id="SSF81383">
    <property type="entry name" value="F-box domain"/>
    <property type="match status" value="1"/>
</dbReference>
<dbReference type="AlphaFoldDB" id="A0AAD5UNV0"/>
<evidence type="ECO:0000313" key="3">
    <source>
        <dbReference type="Proteomes" id="UP001212997"/>
    </source>
</evidence>
<evidence type="ECO:0000313" key="2">
    <source>
        <dbReference type="EMBL" id="KAJ3473500.1"/>
    </source>
</evidence>
<accession>A0AAD5UNV0</accession>
<dbReference type="InterPro" id="IPR036047">
    <property type="entry name" value="F-box-like_dom_sf"/>
</dbReference>
<sequence>MRTPRTKQPEPALLGGHPPPPLEDATTHLQSGNSSLSSCQLPLELIEAILSHLRHRKAALKSCSLVSRNWTHYCRQHLFRQFSLDWTRKLSPRGNSEASQFLALLDHSPIGHFIQILSITSNPLHTTPWAHLDVTSVSFARLLSRLENLKSLNIRSFEIRLDHGKDRLARKISRSRSLDNLVIEDFTIDYPCFNSNEGPAIINYPFLRFLRLFGQIDTLSLGRCYYEGPSFLVADATSSPPLKFKIHTLRLTTGFEMDSSSDCVKDFLECIDLDQLQSLHVVHEHSWNADMTDHIVERSPNLTNVSLHLPVMRGDMFYLSSEYLDEWNWIRSPSFSLPRLGSITIHVRLISSDKGEFNNKWVELTLQSMLEEMEHLDHKFILEISIMLEQGPSAFDRLDWDLLRSSIEELPMLTKLSLRINVPGSGDPQAADLAMYDIPRRELLPLRERCGAELDIP</sequence>
<comment type="caution">
    <text evidence="2">The sequence shown here is derived from an EMBL/GenBank/DDBJ whole genome shotgun (WGS) entry which is preliminary data.</text>
</comment>
<proteinExistence type="predicted"/>
<dbReference type="Proteomes" id="UP001212997">
    <property type="component" value="Unassembled WGS sequence"/>
</dbReference>
<evidence type="ECO:0008006" key="4">
    <source>
        <dbReference type="Google" id="ProtNLM"/>
    </source>
</evidence>
<feature type="region of interest" description="Disordered" evidence="1">
    <location>
        <begin position="1"/>
        <end position="33"/>
    </location>
</feature>
<organism evidence="2 3">
    <name type="scientific">Meripilus lineatus</name>
    <dbReference type="NCBI Taxonomy" id="2056292"/>
    <lineage>
        <taxon>Eukaryota</taxon>
        <taxon>Fungi</taxon>
        <taxon>Dikarya</taxon>
        <taxon>Basidiomycota</taxon>
        <taxon>Agaricomycotina</taxon>
        <taxon>Agaricomycetes</taxon>
        <taxon>Polyporales</taxon>
        <taxon>Meripilaceae</taxon>
        <taxon>Meripilus</taxon>
    </lineage>
</organism>
<protein>
    <recommendedName>
        <fullName evidence="4">F-box domain-containing protein</fullName>
    </recommendedName>
</protein>
<evidence type="ECO:0000256" key="1">
    <source>
        <dbReference type="SAM" id="MobiDB-lite"/>
    </source>
</evidence>
<dbReference type="EMBL" id="JANAWD010001369">
    <property type="protein sequence ID" value="KAJ3473500.1"/>
    <property type="molecule type" value="Genomic_DNA"/>
</dbReference>
<reference evidence="2" key="1">
    <citation type="submission" date="2022-07" db="EMBL/GenBank/DDBJ databases">
        <title>Genome Sequence of Physisporinus lineatus.</title>
        <authorList>
            <person name="Buettner E."/>
        </authorList>
    </citation>
    <scope>NUCLEOTIDE SEQUENCE</scope>
    <source>
        <strain evidence="2">VT162</strain>
    </source>
</reference>
<name>A0AAD5UNV0_9APHY</name>
<gene>
    <name evidence="2" type="ORF">NLI96_g12973</name>
</gene>